<dbReference type="GO" id="GO:0009378">
    <property type="term" value="F:four-way junction helicase activity"/>
    <property type="evidence" value="ECO:0007669"/>
    <property type="project" value="InterPro"/>
</dbReference>
<comment type="similarity">
    <text evidence="6">Belongs to the RuvA family.</text>
</comment>
<dbReference type="AlphaFoldDB" id="A0A944MB98"/>
<evidence type="ECO:0000256" key="5">
    <source>
        <dbReference type="ARBA" id="ARBA00023204"/>
    </source>
</evidence>
<dbReference type="CDD" id="cd14332">
    <property type="entry name" value="UBA_RuvA_C"/>
    <property type="match status" value="1"/>
</dbReference>
<keyword evidence="8" id="KW-0378">Hydrolase</keyword>
<feature type="domain" description="Helix-hairpin-helix DNA-binding motif class 1" evidence="7">
    <location>
        <begin position="108"/>
        <end position="127"/>
    </location>
</feature>
<keyword evidence="2 6" id="KW-0227">DNA damage</keyword>
<evidence type="ECO:0000256" key="6">
    <source>
        <dbReference type="HAMAP-Rule" id="MF_00031"/>
    </source>
</evidence>
<feature type="region of interest" description="Domain III" evidence="6">
    <location>
        <begin position="151"/>
        <end position="205"/>
    </location>
</feature>
<dbReference type="Pfam" id="PF14520">
    <property type="entry name" value="HHH_5"/>
    <property type="match status" value="1"/>
</dbReference>
<sequence length="205" mass="21934">MIGRLKGELVHKQAPNLLIDVNGVGYELEAPLSTFFTLPDKGKSVTLFTHLAIREDAHVLYGFATESERALFRSLLKVSGIGAKMALAILSGMSAEEFSRCVESEDLASLVRLPGIGRKTAERLIVEMRDRLARLGGLAPAGSQLPRDQAAGPGSATSDAVAALVALGYKPQEASRMVKTVAEDEMDSETLIRAALQSAVQRSIE</sequence>
<dbReference type="GO" id="GO:0005524">
    <property type="term" value="F:ATP binding"/>
    <property type="evidence" value="ECO:0007669"/>
    <property type="project" value="InterPro"/>
</dbReference>
<dbReference type="GO" id="GO:0006281">
    <property type="term" value="P:DNA repair"/>
    <property type="evidence" value="ECO:0007669"/>
    <property type="project" value="UniProtKB-UniRule"/>
</dbReference>
<dbReference type="GO" id="GO:0006310">
    <property type="term" value="P:DNA recombination"/>
    <property type="evidence" value="ECO:0007669"/>
    <property type="project" value="UniProtKB-UniRule"/>
</dbReference>
<comment type="subunit">
    <text evidence="6">Homotetramer. Forms an RuvA(8)-RuvB(12)-Holliday junction (HJ) complex. HJ DNA is sandwiched between 2 RuvA tetramers; dsDNA enters through RuvA and exits via RuvB. An RuvB hexamer assembles on each DNA strand where it exits the tetramer. Each RuvB hexamer is contacted by two RuvA subunits (via domain III) on 2 adjacent RuvB subunits; this complex drives branch migration. In the full resolvosome a probable DNA-RuvA(4)-RuvB(12)-RuvC(2) complex forms which resolves the HJ.</text>
</comment>
<dbReference type="Proteomes" id="UP000770889">
    <property type="component" value="Unassembled WGS sequence"/>
</dbReference>
<dbReference type="EMBL" id="JAHHGM010000017">
    <property type="protein sequence ID" value="MBT2990475.1"/>
    <property type="molecule type" value="Genomic_DNA"/>
</dbReference>
<dbReference type="Pfam" id="PF07499">
    <property type="entry name" value="RuvA_C"/>
    <property type="match status" value="1"/>
</dbReference>
<dbReference type="GO" id="GO:0000400">
    <property type="term" value="F:four-way junction DNA binding"/>
    <property type="evidence" value="ECO:0007669"/>
    <property type="project" value="UniProtKB-UniRule"/>
</dbReference>
<dbReference type="SMART" id="SM00278">
    <property type="entry name" value="HhH1"/>
    <property type="match status" value="2"/>
</dbReference>
<dbReference type="SUPFAM" id="SSF50249">
    <property type="entry name" value="Nucleic acid-binding proteins"/>
    <property type="match status" value="1"/>
</dbReference>
<protein>
    <recommendedName>
        <fullName evidence="6">Holliday junction branch migration complex subunit RuvA</fullName>
    </recommendedName>
</protein>
<comment type="function">
    <text evidence="6">The RuvA-RuvB-RuvC complex processes Holliday junction (HJ) DNA during genetic recombination and DNA repair, while the RuvA-RuvB complex plays an important role in the rescue of blocked DNA replication forks via replication fork reversal (RFR). RuvA specifically binds to HJ cruciform DNA, conferring on it an open structure. The RuvB hexamer acts as an ATP-dependent pump, pulling dsDNA into and through the RuvAB complex. HJ branch migration allows RuvC to scan DNA until it finds its consensus sequence, where it cleaves and resolves the cruciform DNA.</text>
</comment>
<dbReference type="HAMAP" id="MF_00031">
    <property type="entry name" value="DNA_HJ_migration_RuvA"/>
    <property type="match status" value="1"/>
</dbReference>
<keyword evidence="1 6" id="KW-0963">Cytoplasm</keyword>
<accession>A0A944MB98</accession>
<dbReference type="SUPFAM" id="SSF47781">
    <property type="entry name" value="RuvA domain 2-like"/>
    <property type="match status" value="1"/>
</dbReference>
<dbReference type="Gene3D" id="1.10.8.10">
    <property type="entry name" value="DNA helicase RuvA subunit, C-terminal domain"/>
    <property type="match status" value="1"/>
</dbReference>
<dbReference type="GO" id="GO:0048476">
    <property type="term" value="C:Holliday junction resolvase complex"/>
    <property type="evidence" value="ECO:0007669"/>
    <property type="project" value="UniProtKB-UniRule"/>
</dbReference>
<dbReference type="GO" id="GO:0009379">
    <property type="term" value="C:Holliday junction helicase complex"/>
    <property type="evidence" value="ECO:0007669"/>
    <property type="project" value="InterPro"/>
</dbReference>
<evidence type="ECO:0000256" key="3">
    <source>
        <dbReference type="ARBA" id="ARBA00023125"/>
    </source>
</evidence>
<evidence type="ECO:0000256" key="4">
    <source>
        <dbReference type="ARBA" id="ARBA00023172"/>
    </source>
</evidence>
<dbReference type="GO" id="GO:0005737">
    <property type="term" value="C:cytoplasm"/>
    <property type="evidence" value="ECO:0007669"/>
    <property type="project" value="UniProtKB-SubCell"/>
</dbReference>
<dbReference type="InterPro" id="IPR013849">
    <property type="entry name" value="DNA_helicase_Holl-junc_RuvA_I"/>
</dbReference>
<keyword evidence="3 6" id="KW-0238">DNA-binding</keyword>
<evidence type="ECO:0000313" key="8">
    <source>
        <dbReference type="EMBL" id="MBT2990475.1"/>
    </source>
</evidence>
<evidence type="ECO:0000256" key="1">
    <source>
        <dbReference type="ARBA" id="ARBA00022490"/>
    </source>
</evidence>
<comment type="caution">
    <text evidence="6">Lacks conserved residue(s) required for the propagation of feature annotation.</text>
</comment>
<dbReference type="Gene3D" id="1.10.150.20">
    <property type="entry name" value="5' to 3' exonuclease, C-terminal subdomain"/>
    <property type="match status" value="1"/>
</dbReference>
<dbReference type="Pfam" id="PF01330">
    <property type="entry name" value="RuvA_N"/>
    <property type="match status" value="1"/>
</dbReference>
<organism evidence="8 9">
    <name type="scientific">Candidatus Thiodiazotropha taylori</name>
    <dbReference type="NCBI Taxonomy" id="2792791"/>
    <lineage>
        <taxon>Bacteria</taxon>
        <taxon>Pseudomonadati</taxon>
        <taxon>Pseudomonadota</taxon>
        <taxon>Gammaproteobacteria</taxon>
        <taxon>Chromatiales</taxon>
        <taxon>Sedimenticolaceae</taxon>
        <taxon>Candidatus Thiodiazotropha</taxon>
    </lineage>
</organism>
<comment type="subcellular location">
    <subcellularLocation>
        <location evidence="6">Cytoplasm</location>
    </subcellularLocation>
</comment>
<dbReference type="InterPro" id="IPR010994">
    <property type="entry name" value="RuvA_2-like"/>
</dbReference>
<dbReference type="SUPFAM" id="SSF46929">
    <property type="entry name" value="DNA helicase RuvA subunit, C-terminal domain"/>
    <property type="match status" value="1"/>
</dbReference>
<evidence type="ECO:0000259" key="7">
    <source>
        <dbReference type="SMART" id="SM00278"/>
    </source>
</evidence>
<evidence type="ECO:0000256" key="2">
    <source>
        <dbReference type="ARBA" id="ARBA00022763"/>
    </source>
</evidence>
<keyword evidence="5 6" id="KW-0234">DNA repair</keyword>
<comment type="caution">
    <text evidence="8">The sequence shown here is derived from an EMBL/GenBank/DDBJ whole genome shotgun (WGS) entry which is preliminary data.</text>
</comment>
<reference evidence="8 9" key="1">
    <citation type="submission" date="2021-05" db="EMBL/GenBank/DDBJ databases">
        <title>Genetic and Functional Diversity in Clade A Lucinid endosymbionts from the Bahamas.</title>
        <authorList>
            <person name="Giani N.M."/>
            <person name="Engel A.S."/>
            <person name="Campbell B.J."/>
        </authorList>
    </citation>
    <scope>NUCLEOTIDE SEQUENCE [LARGE SCALE GENOMIC DNA]</scope>
    <source>
        <strain evidence="8">LUC16012Gg_MoonRockCtena</strain>
    </source>
</reference>
<dbReference type="InterPro" id="IPR000085">
    <property type="entry name" value="RuvA"/>
</dbReference>
<name>A0A944MB98_9GAMM</name>
<dbReference type="InterPro" id="IPR012340">
    <property type="entry name" value="NA-bd_OB-fold"/>
</dbReference>
<feature type="region of interest" description="Domain I" evidence="6">
    <location>
        <begin position="1"/>
        <end position="64"/>
    </location>
</feature>
<dbReference type="Gene3D" id="2.40.50.140">
    <property type="entry name" value="Nucleic acid-binding proteins"/>
    <property type="match status" value="1"/>
</dbReference>
<dbReference type="NCBIfam" id="TIGR00084">
    <property type="entry name" value="ruvA"/>
    <property type="match status" value="1"/>
</dbReference>
<evidence type="ECO:0000313" key="9">
    <source>
        <dbReference type="Proteomes" id="UP000770889"/>
    </source>
</evidence>
<keyword evidence="4 6" id="KW-0233">DNA recombination</keyword>
<dbReference type="InterPro" id="IPR011114">
    <property type="entry name" value="RuvA_C"/>
</dbReference>
<dbReference type="GO" id="GO:0016787">
    <property type="term" value="F:hydrolase activity"/>
    <property type="evidence" value="ECO:0007669"/>
    <property type="project" value="UniProtKB-KW"/>
</dbReference>
<gene>
    <name evidence="6 8" type="primary">ruvA</name>
    <name evidence="8" type="ORF">KME65_16075</name>
</gene>
<dbReference type="InterPro" id="IPR003583">
    <property type="entry name" value="Hlx-hairpin-Hlx_DNA-bd_motif"/>
</dbReference>
<dbReference type="InterPro" id="IPR036267">
    <property type="entry name" value="RuvA_C_sf"/>
</dbReference>
<comment type="domain">
    <text evidence="6">Has three domains with a flexible linker between the domains II and III and assumes an 'L' shape. Domain III is highly mobile and contacts RuvB.</text>
</comment>
<proteinExistence type="inferred from homology"/>
<feature type="domain" description="Helix-hairpin-helix DNA-binding motif class 1" evidence="7">
    <location>
        <begin position="73"/>
        <end position="92"/>
    </location>
</feature>